<dbReference type="GO" id="GO:0071949">
    <property type="term" value="F:FAD binding"/>
    <property type="evidence" value="ECO:0007669"/>
    <property type="project" value="InterPro"/>
</dbReference>
<dbReference type="SUPFAM" id="SSF54373">
    <property type="entry name" value="FAD-linked reductases, C-terminal domain"/>
    <property type="match status" value="1"/>
</dbReference>
<protein>
    <submittedName>
        <fullName evidence="7">D-amino-acid oxidase</fullName>
    </submittedName>
</protein>
<dbReference type="InterPro" id="IPR023209">
    <property type="entry name" value="DAO"/>
</dbReference>
<comment type="similarity">
    <text evidence="2">Belongs to the DAMOX/DASOX family.</text>
</comment>
<dbReference type="PANTHER" id="PTHR11530:SF26">
    <property type="entry name" value="FAD DEPENDENT OXIDOREDUCTASE SUPERFAMILY (AFU_ORTHOLOGUE AFUA_5G13940)"/>
    <property type="match status" value="1"/>
</dbReference>
<evidence type="ECO:0000259" key="6">
    <source>
        <dbReference type="Pfam" id="PF01266"/>
    </source>
</evidence>
<reference evidence="7 8" key="1">
    <citation type="submission" date="2020-01" db="EMBL/GenBank/DDBJ databases">
        <title>Identification and distribution of gene clusters putatively required for synthesis of sphingolipid metabolism inhibitors in phylogenetically diverse species of the filamentous fungus Fusarium.</title>
        <authorList>
            <person name="Kim H.-S."/>
            <person name="Busman M."/>
            <person name="Brown D.W."/>
            <person name="Divon H."/>
            <person name="Uhlig S."/>
            <person name="Proctor R.H."/>
        </authorList>
    </citation>
    <scope>NUCLEOTIDE SEQUENCE [LARGE SCALE GENOMIC DNA]</scope>
    <source>
        <strain evidence="7 8">NRRL 20459</strain>
    </source>
</reference>
<proteinExistence type="inferred from homology"/>
<dbReference type="GO" id="GO:0019478">
    <property type="term" value="P:D-amino acid catabolic process"/>
    <property type="evidence" value="ECO:0007669"/>
    <property type="project" value="TreeGrafter"/>
</dbReference>
<evidence type="ECO:0000256" key="2">
    <source>
        <dbReference type="ARBA" id="ARBA00006730"/>
    </source>
</evidence>
<comment type="cofactor">
    <cofactor evidence="1">
        <name>FAD</name>
        <dbReference type="ChEBI" id="CHEBI:57692"/>
    </cofactor>
</comment>
<evidence type="ECO:0000313" key="7">
    <source>
        <dbReference type="EMBL" id="KAF4459498.1"/>
    </source>
</evidence>
<gene>
    <name evidence="7" type="ORF">FALBO_13746</name>
</gene>
<dbReference type="PANTHER" id="PTHR11530">
    <property type="entry name" value="D-AMINO ACID OXIDASE"/>
    <property type="match status" value="1"/>
</dbReference>
<dbReference type="PIRSF" id="PIRSF000189">
    <property type="entry name" value="D-aa_oxidase"/>
    <property type="match status" value="1"/>
</dbReference>
<evidence type="ECO:0000256" key="1">
    <source>
        <dbReference type="ARBA" id="ARBA00001974"/>
    </source>
</evidence>
<dbReference type="SUPFAM" id="SSF51971">
    <property type="entry name" value="Nucleotide-binding domain"/>
    <property type="match status" value="1"/>
</dbReference>
<keyword evidence="5" id="KW-0560">Oxidoreductase</keyword>
<evidence type="ECO:0000256" key="3">
    <source>
        <dbReference type="ARBA" id="ARBA00022630"/>
    </source>
</evidence>
<dbReference type="AlphaFoldDB" id="A0A8H4P6T4"/>
<feature type="domain" description="FAD dependent oxidoreductase" evidence="6">
    <location>
        <begin position="6"/>
        <end position="342"/>
    </location>
</feature>
<dbReference type="OrthoDB" id="2015447at2759"/>
<evidence type="ECO:0000256" key="4">
    <source>
        <dbReference type="ARBA" id="ARBA00022827"/>
    </source>
</evidence>
<comment type="caution">
    <text evidence="7">The sequence shown here is derived from an EMBL/GenBank/DDBJ whole genome shotgun (WGS) entry which is preliminary data.</text>
</comment>
<dbReference type="GO" id="GO:0003884">
    <property type="term" value="F:D-amino-acid oxidase activity"/>
    <property type="evidence" value="ECO:0007669"/>
    <property type="project" value="InterPro"/>
</dbReference>
<dbReference type="Gene3D" id="3.30.9.10">
    <property type="entry name" value="D-Amino Acid Oxidase, subunit A, domain 2"/>
    <property type="match status" value="1"/>
</dbReference>
<keyword evidence="4" id="KW-0274">FAD</keyword>
<dbReference type="Pfam" id="PF01266">
    <property type="entry name" value="DAO"/>
    <property type="match status" value="1"/>
</dbReference>
<dbReference type="Proteomes" id="UP000554235">
    <property type="component" value="Unassembled WGS sequence"/>
</dbReference>
<evidence type="ECO:0000256" key="5">
    <source>
        <dbReference type="ARBA" id="ARBA00023002"/>
    </source>
</evidence>
<sequence>MPSKPVVIVGAGVLGLTTAAVLQDRYPRLRITIVAAEVPLTPPFTEAPRPSPDYASMWAGAHFRPDGGSAEEHELALYTARVMKTIALRSPESGVQSVIGREITERVPENKSHFKSGDVYALDKGEGEFHVLGSQELNPGGAWGCEYQTWIVNVHIYCRWLLTRFVRQGGNLVQRRLASLDEAFEVLEHESSCPPLVINCSGRNFDTDPRCNVIRGQTILVKNTYHKTATRHNKDDSWSFLIPRPLGGGTIVGGTKQMGDWGTEIRPQETKAILEAAVKYWPDFVSKVDDFEVLAINVGRRPWRDGGLRIERETLGQDKVVVHGYGAGARGYELSWGAAERIVGLVGREMGERAKL</sequence>
<evidence type="ECO:0000313" key="8">
    <source>
        <dbReference type="Proteomes" id="UP000554235"/>
    </source>
</evidence>
<dbReference type="InterPro" id="IPR006076">
    <property type="entry name" value="FAD-dep_OxRdtase"/>
</dbReference>
<keyword evidence="3" id="KW-0285">Flavoprotein</keyword>
<dbReference type="EMBL" id="JAADYS010002161">
    <property type="protein sequence ID" value="KAF4459498.1"/>
    <property type="molecule type" value="Genomic_DNA"/>
</dbReference>
<name>A0A8H4P6T4_9HYPO</name>
<accession>A0A8H4P6T4</accession>
<dbReference type="GO" id="GO:0005737">
    <property type="term" value="C:cytoplasm"/>
    <property type="evidence" value="ECO:0007669"/>
    <property type="project" value="TreeGrafter"/>
</dbReference>
<organism evidence="7 8">
    <name type="scientific">Fusarium albosuccineum</name>
    <dbReference type="NCBI Taxonomy" id="1237068"/>
    <lineage>
        <taxon>Eukaryota</taxon>
        <taxon>Fungi</taxon>
        <taxon>Dikarya</taxon>
        <taxon>Ascomycota</taxon>
        <taxon>Pezizomycotina</taxon>
        <taxon>Sordariomycetes</taxon>
        <taxon>Hypocreomycetidae</taxon>
        <taxon>Hypocreales</taxon>
        <taxon>Nectriaceae</taxon>
        <taxon>Fusarium</taxon>
        <taxon>Fusarium decemcellulare species complex</taxon>
    </lineage>
</organism>
<keyword evidence="8" id="KW-1185">Reference proteome</keyword>
<dbReference type="Gene3D" id="3.40.50.720">
    <property type="entry name" value="NAD(P)-binding Rossmann-like Domain"/>
    <property type="match status" value="1"/>
</dbReference>